<keyword evidence="3" id="KW-0479">Metal-binding</keyword>
<accession>A0A0V8RX66</accession>
<evidence type="ECO:0000256" key="5">
    <source>
        <dbReference type="ARBA" id="ARBA00023211"/>
    </source>
</evidence>
<dbReference type="EMBL" id="LNTB01000001">
    <property type="protein sequence ID" value="KSW12627.1"/>
    <property type="molecule type" value="Genomic_DNA"/>
</dbReference>
<dbReference type="InterPro" id="IPR017945">
    <property type="entry name" value="DHBP_synth_RibB-like_a/b_dom"/>
</dbReference>
<dbReference type="UniPathway" id="UPA00275"/>
<evidence type="ECO:0008006" key="9">
    <source>
        <dbReference type="Google" id="ProtNLM"/>
    </source>
</evidence>
<evidence type="ECO:0000256" key="4">
    <source>
        <dbReference type="ARBA" id="ARBA00022842"/>
    </source>
</evidence>
<keyword evidence="2" id="KW-0686">Riboflavin biosynthesis</keyword>
<evidence type="ECO:0000256" key="2">
    <source>
        <dbReference type="ARBA" id="ARBA00022619"/>
    </source>
</evidence>
<dbReference type="GO" id="GO:0046872">
    <property type="term" value="F:metal ion binding"/>
    <property type="evidence" value="ECO:0007669"/>
    <property type="project" value="UniProtKB-KW"/>
</dbReference>
<comment type="caution">
    <text evidence="7">The sequence shown here is derived from an EMBL/GenBank/DDBJ whole genome shotgun (WGS) entry which is preliminary data.</text>
</comment>
<dbReference type="PANTHER" id="PTHR21327:SF46">
    <property type="entry name" value="3,4-DIHYDROXY-2-BUTANONE 4-PHOSPHATE SYNTHASE"/>
    <property type="match status" value="1"/>
</dbReference>
<dbReference type="SUPFAM" id="SSF55821">
    <property type="entry name" value="YrdC/RibB"/>
    <property type="match status" value="1"/>
</dbReference>
<dbReference type="GO" id="GO:0009231">
    <property type="term" value="P:riboflavin biosynthetic process"/>
    <property type="evidence" value="ECO:0007669"/>
    <property type="project" value="UniProtKB-UniPathway"/>
</dbReference>
<reference evidence="7 8" key="1">
    <citation type="submission" date="2015-11" db="EMBL/GenBank/DDBJ databases">
        <title>Genome sequence of Pyrodictium occultum PL-19, a marine hyperthermophilic archaeon isolated from Volcano, Italy.</title>
        <authorList>
            <person name="Utturkar S."/>
            <person name="Huber H."/>
            <person name="Leptihn S."/>
            <person name="Brown S."/>
            <person name="Stetter K.O."/>
            <person name="Podar M."/>
        </authorList>
    </citation>
    <scope>NUCLEOTIDE SEQUENCE [LARGE SCALE GENOMIC DNA]</scope>
    <source>
        <strain evidence="7 8">PL-19</strain>
    </source>
</reference>
<evidence type="ECO:0000256" key="1">
    <source>
        <dbReference type="ARBA" id="ARBA00005104"/>
    </source>
</evidence>
<evidence type="ECO:0000313" key="7">
    <source>
        <dbReference type="EMBL" id="KSW12627.1"/>
    </source>
</evidence>
<organism evidence="7 8">
    <name type="scientific">Pyrodictium occultum</name>
    <dbReference type="NCBI Taxonomy" id="2309"/>
    <lineage>
        <taxon>Archaea</taxon>
        <taxon>Thermoproteota</taxon>
        <taxon>Thermoprotei</taxon>
        <taxon>Desulfurococcales</taxon>
        <taxon>Pyrodictiaceae</taxon>
        <taxon>Pyrodictium</taxon>
    </lineage>
</organism>
<evidence type="ECO:0000256" key="6">
    <source>
        <dbReference type="ARBA" id="ARBA00023239"/>
    </source>
</evidence>
<name>A0A0V8RX66_PYROC</name>
<dbReference type="InterPro" id="IPR000422">
    <property type="entry name" value="DHBP_synthase_RibB"/>
</dbReference>
<protein>
    <recommendedName>
        <fullName evidence="9">3,4-dihydroxy-2-butanone 4-phosphate synthase</fullName>
    </recommendedName>
</protein>
<dbReference type="PANTHER" id="PTHR21327">
    <property type="entry name" value="GTP CYCLOHYDROLASE II-RELATED"/>
    <property type="match status" value="1"/>
</dbReference>
<comment type="pathway">
    <text evidence="1">Cofactor biosynthesis; riboflavin biosynthesis.</text>
</comment>
<dbReference type="GO" id="GO:0008686">
    <property type="term" value="F:3,4-dihydroxy-2-butanone-4-phosphate synthase activity"/>
    <property type="evidence" value="ECO:0007669"/>
    <property type="project" value="InterPro"/>
</dbReference>
<keyword evidence="6" id="KW-0456">Lyase</keyword>
<dbReference type="Proteomes" id="UP000053352">
    <property type="component" value="Unassembled WGS sequence"/>
</dbReference>
<dbReference type="Pfam" id="PF00926">
    <property type="entry name" value="DHBP_synthase"/>
    <property type="match status" value="1"/>
</dbReference>
<gene>
    <name evidence="7" type="ORF">CF15_00810</name>
</gene>
<dbReference type="STRING" id="2309.CF15_00810"/>
<proteinExistence type="predicted"/>
<keyword evidence="8" id="KW-1185">Reference proteome</keyword>
<dbReference type="Gene3D" id="3.90.870.10">
    <property type="entry name" value="DHBP synthase"/>
    <property type="match status" value="1"/>
</dbReference>
<evidence type="ECO:0000256" key="3">
    <source>
        <dbReference type="ARBA" id="ARBA00022723"/>
    </source>
</evidence>
<sequence length="233" mass="26080">MDEALEALRRGLPVLVHDDEARENEVDYVIHASRVTVDHIYEMRMLAGGLICYAMPLQAGRLLGLRYGYEIIASIPELAPLASRTLGYGDQPAFSIWVNSVRARTGIRDRDRATTIRELDRVLSMIVDGRVGEARRYFLENFVAPGHVPILLGRRLRERRGHTELSLHLAMLAGMTPSVVVVEMLSKGDVLSVEEAGRLAREKGIPLVEGSEIIDLVERLGEDLYCRYNLCQG</sequence>
<dbReference type="AlphaFoldDB" id="A0A0V8RX66"/>
<evidence type="ECO:0000313" key="8">
    <source>
        <dbReference type="Proteomes" id="UP000053352"/>
    </source>
</evidence>
<dbReference type="GO" id="GO:0005829">
    <property type="term" value="C:cytosol"/>
    <property type="evidence" value="ECO:0007669"/>
    <property type="project" value="TreeGrafter"/>
</dbReference>
<dbReference type="NCBIfam" id="NF004437">
    <property type="entry name" value="PRK05773.1"/>
    <property type="match status" value="1"/>
</dbReference>
<keyword evidence="4" id="KW-0460">Magnesium</keyword>
<keyword evidence="5" id="KW-0464">Manganese</keyword>